<evidence type="ECO:0000313" key="3">
    <source>
        <dbReference type="EMBL" id="MDC5741431.1"/>
    </source>
</evidence>
<dbReference type="Pfam" id="PF07969">
    <property type="entry name" value="Amidohydro_3"/>
    <property type="match status" value="1"/>
</dbReference>
<keyword evidence="6" id="KW-1185">Reference proteome</keyword>
<feature type="domain" description="Amidohydrolase 3" evidence="2">
    <location>
        <begin position="69"/>
        <end position="562"/>
    </location>
</feature>
<gene>
    <name evidence="4" type="ORF">AZ468_06915</name>
    <name evidence="3" type="ORF">OPW20_15275</name>
</gene>
<keyword evidence="1" id="KW-0732">Signal</keyword>
<dbReference type="PANTHER" id="PTHR22642:SF2">
    <property type="entry name" value="PROTEIN LONG AFTER FAR-RED 3"/>
    <property type="match status" value="1"/>
</dbReference>
<dbReference type="SUPFAM" id="SSF51338">
    <property type="entry name" value="Composite domain of metallo-dependent hydrolases"/>
    <property type="match status" value="1"/>
</dbReference>
<dbReference type="CDD" id="cd01300">
    <property type="entry name" value="YtcJ_like"/>
    <property type="match status" value="1"/>
</dbReference>
<evidence type="ECO:0000313" key="5">
    <source>
        <dbReference type="Proteomes" id="UP000094761"/>
    </source>
</evidence>
<dbReference type="InterPro" id="IPR032466">
    <property type="entry name" value="Metal_Hydrolase"/>
</dbReference>
<dbReference type="InterPro" id="IPR033932">
    <property type="entry name" value="YtcJ-like"/>
</dbReference>
<reference evidence="4 5" key="1">
    <citation type="submission" date="2016-03" db="EMBL/GenBank/DDBJ databases">
        <title>Draft genome sequence of the Vibrio tubiashii subs. europaeus.</title>
        <authorList>
            <person name="Spinard E."/>
            <person name="Dubert J."/>
            <person name="Nelson D.R."/>
            <person name="Barja J.L."/>
        </authorList>
    </citation>
    <scope>NUCLEOTIDE SEQUENCE [LARGE SCALE GENOMIC DNA]</scope>
    <source>
        <strain evidence="5">PP-638</strain>
        <strain evidence="4">PP2-638</strain>
    </source>
</reference>
<evidence type="ECO:0000313" key="4">
    <source>
        <dbReference type="EMBL" id="OAN00853.1"/>
    </source>
</evidence>
<dbReference type="SUPFAM" id="SSF51556">
    <property type="entry name" value="Metallo-dependent hydrolases"/>
    <property type="match status" value="1"/>
</dbReference>
<accession>A0A178JFA2</accession>
<dbReference type="Gene3D" id="3.20.20.140">
    <property type="entry name" value="Metal-dependent hydrolases"/>
    <property type="match status" value="1"/>
</dbReference>
<dbReference type="OrthoDB" id="9031471at2"/>
<dbReference type="GO" id="GO:0016810">
    <property type="term" value="F:hydrolase activity, acting on carbon-nitrogen (but not peptide) bonds"/>
    <property type="evidence" value="ECO:0007669"/>
    <property type="project" value="InterPro"/>
</dbReference>
<dbReference type="GeneID" id="78075414"/>
<dbReference type="InterPro" id="IPR011059">
    <property type="entry name" value="Metal-dep_hydrolase_composite"/>
</dbReference>
<name>A0A178JFA2_9VIBR</name>
<comment type="caution">
    <text evidence="4">The sequence shown here is derived from an EMBL/GenBank/DDBJ whole genome shotgun (WGS) entry which is preliminary data.</text>
</comment>
<protein>
    <submittedName>
        <fullName evidence="3">Amidohydrolase</fullName>
    </submittedName>
</protein>
<dbReference type="Gene3D" id="2.30.40.10">
    <property type="entry name" value="Urease, subunit C, domain 1"/>
    <property type="match status" value="1"/>
</dbReference>
<sequence length="565" mass="62552">MSLKTSLSTIALLVSASVNAADEVYVNGQVYTVNENQPWAEAFAVEGGKFVQVGNTNEIKKLMNSSTKLIDLQGQFVMPGMIDDHIHPGFGAEMVMNVGTEYAMTYEQFGEKIGQFRKNNPDTKWVYGGPLNWLSDDNGLIEVFNQPSNKSILDKFVSDKPAFFWDVGGHAALVNSKALEMLNITKDTPDPKGGVYVRDANGDLTGVLRENAATIVWESFLVDRPSNKEFAYNGLKPVFDVMNSFGVTSISDVWAREWILRSYGILSKNDALNVRIFAYIADPIEWKSKWMQELATKAIQNYQSYNTDRVTVSGVKFVLDGSAGGQTAVMVDPFEGTDNRGYWRDDPDYFIEKIAEYDKKGLTVKVHAVGDGAIRKALEGIGNTRQNGSELRHSVAHTVFVNPADKKLFKQYEAVAEFSPYFWYPGPHTEMIKGDVGEKRLSWVFPFRSLVDKGVHVSVGSDWPVAASPNPWPAIESMMTRKQPGGEGSTLAHQEAISLKAALKAYTLGGAYAQYQEHNLGSIESGKLADFIVTNQNPFEVSPTEIHKTQVLSTVLGGEEVYRAQ</sequence>
<feature type="chain" id="PRO_5044550704" evidence="1">
    <location>
        <begin position="21"/>
        <end position="565"/>
    </location>
</feature>
<feature type="signal peptide" evidence="1">
    <location>
        <begin position="1"/>
        <end position="20"/>
    </location>
</feature>
<organism evidence="4 5">
    <name type="scientific">Vibrio europaeus</name>
    <dbReference type="NCBI Taxonomy" id="300876"/>
    <lineage>
        <taxon>Bacteria</taxon>
        <taxon>Pseudomonadati</taxon>
        <taxon>Pseudomonadota</taxon>
        <taxon>Gammaproteobacteria</taxon>
        <taxon>Vibrionales</taxon>
        <taxon>Vibrionaceae</taxon>
        <taxon>Vibrio</taxon>
        <taxon>Vibrio oreintalis group</taxon>
    </lineage>
</organism>
<dbReference type="Proteomes" id="UP001150001">
    <property type="component" value="Unassembled WGS sequence"/>
</dbReference>
<evidence type="ECO:0000256" key="1">
    <source>
        <dbReference type="SAM" id="SignalP"/>
    </source>
</evidence>
<dbReference type="AlphaFoldDB" id="A0A178JFA2"/>
<evidence type="ECO:0000313" key="6">
    <source>
        <dbReference type="Proteomes" id="UP001150001"/>
    </source>
</evidence>
<dbReference type="Proteomes" id="UP000094761">
    <property type="component" value="Unassembled WGS sequence"/>
</dbReference>
<dbReference type="EMBL" id="LUAX01000001">
    <property type="protein sequence ID" value="OAN00853.1"/>
    <property type="molecule type" value="Genomic_DNA"/>
</dbReference>
<evidence type="ECO:0000259" key="2">
    <source>
        <dbReference type="Pfam" id="PF07969"/>
    </source>
</evidence>
<dbReference type="Gene3D" id="3.10.310.70">
    <property type="match status" value="1"/>
</dbReference>
<dbReference type="RefSeq" id="WP_069666738.1">
    <property type="nucleotide sequence ID" value="NZ_JAPFIM010000026.1"/>
</dbReference>
<proteinExistence type="predicted"/>
<dbReference type="InterPro" id="IPR013108">
    <property type="entry name" value="Amidohydro_3"/>
</dbReference>
<dbReference type="EMBL" id="JAPFIT010000018">
    <property type="protein sequence ID" value="MDC5741431.1"/>
    <property type="molecule type" value="Genomic_DNA"/>
</dbReference>
<reference evidence="3" key="2">
    <citation type="submission" date="2022-11" db="EMBL/GenBank/DDBJ databases">
        <title>Role of the vibriolysin VemA secreted by the emergent pathogen Vibrio europaeus in the colonization of Manila clam mucus.</title>
        <authorList>
            <person name="Martinez C."/>
            <person name="Rodriguez S."/>
            <person name="Vences A."/>
            <person name="Barja J.L."/>
            <person name="Toranzo A.E."/>
            <person name="Dubert J."/>
        </authorList>
    </citation>
    <scope>NUCLEOTIDE SEQUENCE</scope>
    <source>
        <strain evidence="3">3454</strain>
    </source>
</reference>
<dbReference type="PANTHER" id="PTHR22642">
    <property type="entry name" value="IMIDAZOLONEPROPIONASE"/>
    <property type="match status" value="1"/>
</dbReference>